<dbReference type="PANTHER" id="PTHR38753:SF1">
    <property type="entry name" value="SLR1441 PROTEIN"/>
    <property type="match status" value="1"/>
</dbReference>
<reference evidence="2 5" key="2">
    <citation type="submission" date="2020-08" db="EMBL/GenBank/DDBJ databases">
        <title>Genomic Encyclopedia of Type Strains, Phase IV (KMG-IV): sequencing the most valuable type-strain genomes for metagenomic binning, comparative biology and taxonomic classification.</title>
        <authorList>
            <person name="Goeker M."/>
        </authorList>
    </citation>
    <scope>NUCLEOTIDE SEQUENCE [LARGE SCALE GENOMIC DNA]</scope>
    <source>
        <strain evidence="2 5">DSM 12421</strain>
    </source>
</reference>
<evidence type="ECO:0000313" key="3">
    <source>
        <dbReference type="EMBL" id="QGR18084.1"/>
    </source>
</evidence>
<dbReference type="KEGG" id="soh:D1869_13465"/>
<reference evidence="3 4" key="1">
    <citation type="submission" date="2019-10" db="EMBL/GenBank/DDBJ databases">
        <title>Genome Sequences from Six Type Strain Members of the Archaeal Family Sulfolobaceae: Acidianus ambivalens, Acidianus infernus, Metallosphaera prunae, Stygiolobus azoricus, Sulfolobus metallicus, and Sulfurisphaera ohwakuensis.</title>
        <authorList>
            <person name="Counts J.A."/>
            <person name="Kelly R.M."/>
        </authorList>
    </citation>
    <scope>NUCLEOTIDE SEQUENCE [LARGE SCALE GENOMIC DNA]</scope>
    <source>
        <strain evidence="3 4">TA-1</strain>
    </source>
</reference>
<keyword evidence="1" id="KW-0175">Coiled coil</keyword>
<keyword evidence="2" id="KW-0540">Nuclease</keyword>
<dbReference type="RefSeq" id="WP_156015573.1">
    <property type="nucleotide sequence ID" value="NZ_CP045484.1"/>
</dbReference>
<dbReference type="Proteomes" id="UP000582213">
    <property type="component" value="Unassembled WGS sequence"/>
</dbReference>
<dbReference type="AlphaFoldDB" id="A0A650CJN9"/>
<organism evidence="3 4">
    <name type="scientific">Sulfurisphaera ohwakuensis</name>
    <dbReference type="NCBI Taxonomy" id="69656"/>
    <lineage>
        <taxon>Archaea</taxon>
        <taxon>Thermoproteota</taxon>
        <taxon>Thermoprotei</taxon>
        <taxon>Sulfolobales</taxon>
        <taxon>Sulfolobaceae</taxon>
        <taxon>Sulfurisphaera</taxon>
    </lineage>
</organism>
<evidence type="ECO:0000256" key="1">
    <source>
        <dbReference type="SAM" id="Coils"/>
    </source>
</evidence>
<dbReference type="EMBL" id="CP045484">
    <property type="protein sequence ID" value="QGR18084.1"/>
    <property type="molecule type" value="Genomic_DNA"/>
</dbReference>
<proteinExistence type="predicted"/>
<dbReference type="Proteomes" id="UP000427373">
    <property type="component" value="Chromosome"/>
</dbReference>
<evidence type="ECO:0000313" key="4">
    <source>
        <dbReference type="Proteomes" id="UP000427373"/>
    </source>
</evidence>
<dbReference type="SUPFAM" id="SSF57997">
    <property type="entry name" value="Tropomyosin"/>
    <property type="match status" value="1"/>
</dbReference>
<name>A0A650CJN9_SULOH</name>
<dbReference type="Gene3D" id="1.10.287.950">
    <property type="entry name" value="Methyl-accepting chemotaxis protein"/>
    <property type="match status" value="1"/>
</dbReference>
<keyword evidence="2" id="KW-0378">Hydrolase</keyword>
<evidence type="ECO:0000313" key="5">
    <source>
        <dbReference type="Proteomes" id="UP000582213"/>
    </source>
</evidence>
<protein>
    <submittedName>
        <fullName evidence="2">DNA repair exonuclease SbcCD ATPase subunit</fullName>
    </submittedName>
</protein>
<dbReference type="GO" id="GO:0004527">
    <property type="term" value="F:exonuclease activity"/>
    <property type="evidence" value="ECO:0007669"/>
    <property type="project" value="UniProtKB-KW"/>
</dbReference>
<accession>A0A650CJN9</accession>
<dbReference type="EMBL" id="JACHFY010000022">
    <property type="protein sequence ID" value="MBB5254712.1"/>
    <property type="molecule type" value="Genomic_DNA"/>
</dbReference>
<dbReference type="PANTHER" id="PTHR38753">
    <property type="entry name" value="SLR1441 PROTEIN"/>
    <property type="match status" value="1"/>
</dbReference>
<evidence type="ECO:0000313" key="2">
    <source>
        <dbReference type="EMBL" id="MBB5254712.1"/>
    </source>
</evidence>
<gene>
    <name evidence="3" type="ORF">D1869_13465</name>
    <name evidence="2" type="ORF">HNQ62_002486</name>
</gene>
<feature type="coiled-coil region" evidence="1">
    <location>
        <begin position="75"/>
        <end position="172"/>
    </location>
</feature>
<dbReference type="GeneID" id="42802272"/>
<keyword evidence="2" id="KW-0269">Exonuclease</keyword>
<dbReference type="OrthoDB" id="43213at2157"/>
<keyword evidence="4" id="KW-1185">Reference proteome</keyword>
<sequence>MSIDEIINNPEIFNKLVSKVYEQIKNDIIIKRLDGIEELTRTTYDHVVLIWEKLADIESKILKSYEISENYSKQLYEINKRLEEIEKILQEHSKRLEEMNKALLDHSKILEEHSKRLEELEKALREHSKFLEEHSKRLEEMNKVLLEHTKLLEEHSRKFDEVNKRLEEHNKILMEHAKVIEELVKSIGEFKDYVDKRFTRLEIMFNSFTSRAGHHIEKTMLELYKEGLILHGINASNIKHGFIESKKKGKKYEVDFYETNDYIYIFEIKNLCDDTAAIEQLENRKEAFEENFPGKKVKMFLVCNSIQDKIKELAESEGIVVITGNVFMLSD</sequence>